<keyword evidence="2" id="KW-0223">Dioxygenase</keyword>
<name>A0A7W7SW20_9ACTN</name>
<keyword evidence="2" id="KW-0456">Lyase</keyword>
<keyword evidence="3" id="KW-1185">Reference proteome</keyword>
<evidence type="ECO:0000313" key="3">
    <source>
        <dbReference type="Proteomes" id="UP000578819"/>
    </source>
</evidence>
<feature type="domain" description="Glyoxalase-like" evidence="1">
    <location>
        <begin position="18"/>
        <end position="105"/>
    </location>
</feature>
<keyword evidence="2" id="KW-0560">Oxidoreductase</keyword>
<dbReference type="Pfam" id="PF18029">
    <property type="entry name" value="Glyoxalase_6"/>
    <property type="match status" value="1"/>
</dbReference>
<dbReference type="GO" id="GO:0051213">
    <property type="term" value="F:dioxygenase activity"/>
    <property type="evidence" value="ECO:0007669"/>
    <property type="project" value="UniProtKB-KW"/>
</dbReference>
<comment type="caution">
    <text evidence="2">The sequence shown here is derived from an EMBL/GenBank/DDBJ whole genome shotgun (WGS) entry which is preliminary data.</text>
</comment>
<evidence type="ECO:0000313" key="2">
    <source>
        <dbReference type="EMBL" id="MBB4961928.1"/>
    </source>
</evidence>
<gene>
    <name evidence="2" type="ORF">FHR38_005661</name>
</gene>
<dbReference type="AlphaFoldDB" id="A0A7W7SW20"/>
<evidence type="ECO:0000259" key="1">
    <source>
        <dbReference type="Pfam" id="PF18029"/>
    </source>
</evidence>
<organism evidence="2 3">
    <name type="scientific">Micromonospora polyrhachis</name>
    <dbReference type="NCBI Taxonomy" id="1282883"/>
    <lineage>
        <taxon>Bacteria</taxon>
        <taxon>Bacillati</taxon>
        <taxon>Actinomycetota</taxon>
        <taxon>Actinomycetes</taxon>
        <taxon>Micromonosporales</taxon>
        <taxon>Micromonosporaceae</taxon>
        <taxon>Micromonospora</taxon>
    </lineage>
</organism>
<reference evidence="2 3" key="1">
    <citation type="submission" date="2020-08" db="EMBL/GenBank/DDBJ databases">
        <title>Sequencing the genomes of 1000 actinobacteria strains.</title>
        <authorList>
            <person name="Klenk H.-P."/>
        </authorList>
    </citation>
    <scope>NUCLEOTIDE SEQUENCE [LARGE SCALE GENOMIC DNA]</scope>
    <source>
        <strain evidence="2 3">DSM 45886</strain>
    </source>
</reference>
<dbReference type="GO" id="GO:0016829">
    <property type="term" value="F:lyase activity"/>
    <property type="evidence" value="ECO:0007669"/>
    <property type="project" value="UniProtKB-KW"/>
</dbReference>
<dbReference type="InterPro" id="IPR029068">
    <property type="entry name" value="Glyas_Bleomycin-R_OHBP_Dase"/>
</dbReference>
<dbReference type="Proteomes" id="UP000578819">
    <property type="component" value="Unassembled WGS sequence"/>
</dbReference>
<sequence>MRPTFEGGRNIAMKLPKAHFDRTVTFYRDVLGMEVAEECGEGIDGAVAQCASVQFGPVKLWFDRVDNYAQAQVWLELFTDDVELATRHLAEHGVHPQDEFEPLPPGMAAHWISNPAGIPHIVRLPDDMSDTLRPPSIPLVRAEHQA</sequence>
<dbReference type="SUPFAM" id="SSF54593">
    <property type="entry name" value="Glyoxalase/Bleomycin resistance protein/Dihydroxybiphenyl dioxygenase"/>
    <property type="match status" value="1"/>
</dbReference>
<accession>A0A7W7SW20</accession>
<dbReference type="Gene3D" id="3.10.180.10">
    <property type="entry name" value="2,3-Dihydroxybiphenyl 1,2-Dioxygenase, domain 1"/>
    <property type="match status" value="1"/>
</dbReference>
<proteinExistence type="predicted"/>
<dbReference type="InterPro" id="IPR041581">
    <property type="entry name" value="Glyoxalase_6"/>
</dbReference>
<dbReference type="EMBL" id="JACHJW010000001">
    <property type="protein sequence ID" value="MBB4961928.1"/>
    <property type="molecule type" value="Genomic_DNA"/>
</dbReference>
<protein>
    <submittedName>
        <fullName evidence="2">Catechol 2,3-dioxygenase-like lactoylglutathione lyase family enzyme</fullName>
    </submittedName>
</protein>